<keyword evidence="3" id="KW-1185">Reference proteome</keyword>
<dbReference type="RefSeq" id="WP_220747397.1">
    <property type="nucleotide sequence ID" value="NZ_BPFH01000001.1"/>
</dbReference>
<reference evidence="2 3" key="1">
    <citation type="submission" date="2021-05" db="EMBL/GenBank/DDBJ databases">
        <title>Bacteria Genome sequencing.</title>
        <authorList>
            <person name="Takabe Y."/>
            <person name="Nakajima Y."/>
            <person name="Suzuki S."/>
            <person name="Shiozaki T."/>
        </authorList>
    </citation>
    <scope>NUCLEOTIDE SEQUENCE [LARGE SCALE GENOMIC DNA]</scope>
    <source>
        <strain evidence="2 3">AI_62</strain>
    </source>
</reference>
<dbReference type="Proteomes" id="UP000786693">
    <property type="component" value="Unassembled WGS sequence"/>
</dbReference>
<comment type="caution">
    <text evidence="2">The sequence shown here is derived from an EMBL/GenBank/DDBJ whole genome shotgun (WGS) entry which is preliminary data.</text>
</comment>
<sequence length="189" mass="21072">MTDRDDRLRTHVAGRPSHRDPREGLRDQDRHSGTAQEVALLRTVRQVLADPSSQPRPPPDGWARFERRLATRPLERRTPRARAILQAASVACLATAVWSFVQPGVTPWSERIYHPAYTTDRITTLQVVFVETADVAEVSALLSEVGARISSGPGAMGVYRLTFADEQTRNRAQDLLGRRPDLISRVAAD</sequence>
<feature type="compositionally biased region" description="Basic and acidic residues" evidence="1">
    <location>
        <begin position="17"/>
        <end position="32"/>
    </location>
</feature>
<organism evidence="2 3">
    <name type="scientific">Jannaschia pagri</name>
    <dbReference type="NCBI Taxonomy" id="2829797"/>
    <lineage>
        <taxon>Bacteria</taxon>
        <taxon>Pseudomonadati</taxon>
        <taxon>Pseudomonadota</taxon>
        <taxon>Alphaproteobacteria</taxon>
        <taxon>Rhodobacterales</taxon>
        <taxon>Roseobacteraceae</taxon>
        <taxon>Jannaschia</taxon>
    </lineage>
</organism>
<evidence type="ECO:0000256" key="1">
    <source>
        <dbReference type="SAM" id="MobiDB-lite"/>
    </source>
</evidence>
<feature type="region of interest" description="Disordered" evidence="1">
    <location>
        <begin position="1"/>
        <end position="35"/>
    </location>
</feature>
<dbReference type="EMBL" id="BPFH01000001">
    <property type="protein sequence ID" value="GIT93897.1"/>
    <property type="molecule type" value="Genomic_DNA"/>
</dbReference>
<name>A0ABQ4NIH7_9RHOB</name>
<evidence type="ECO:0000313" key="3">
    <source>
        <dbReference type="Proteomes" id="UP000786693"/>
    </source>
</evidence>
<protein>
    <submittedName>
        <fullName evidence="2">Uncharacterized protein</fullName>
    </submittedName>
</protein>
<evidence type="ECO:0000313" key="2">
    <source>
        <dbReference type="EMBL" id="GIT93897.1"/>
    </source>
</evidence>
<proteinExistence type="predicted"/>
<gene>
    <name evidence="2" type="ORF">JANAI62_05200</name>
</gene>
<accession>A0ABQ4NIH7</accession>